<reference evidence="1 2" key="1">
    <citation type="submission" date="2015-03" db="EMBL/GenBank/DDBJ databases">
        <authorList>
            <person name="Murphy D."/>
        </authorList>
    </citation>
    <scope>NUCLEOTIDE SEQUENCE [LARGE SCALE GENOMIC DNA]</scope>
    <source>
        <strain evidence="1 2">PAP088</strain>
    </source>
</reference>
<dbReference type="Proteomes" id="UP000045782">
    <property type="component" value="Unassembled WGS sequence"/>
</dbReference>
<sequence>MKSNHQKWTALLNTFRGTSRNNSDSLGSFWAKVSAAAAQHGWRHSSDPRWHQQGWDIAHCHGTRTILIRRPAPAAQRIGNMQFGEVRLVHDTGTATEHFAYITGSDEGKLDQIMRQIAHR</sequence>
<gene>
    <name evidence="1" type="ORF">ERS075579_03999</name>
</gene>
<dbReference type="RefSeq" id="WP_052619035.1">
    <property type="nucleotide sequence ID" value="NZ_CSWP01000009.1"/>
</dbReference>
<accession>A0A0U0ZSA1</accession>
<organism evidence="1 2">
    <name type="scientific">Mycobacteroides abscessus</name>
    <dbReference type="NCBI Taxonomy" id="36809"/>
    <lineage>
        <taxon>Bacteria</taxon>
        <taxon>Bacillati</taxon>
        <taxon>Actinomycetota</taxon>
        <taxon>Actinomycetes</taxon>
        <taxon>Mycobacteriales</taxon>
        <taxon>Mycobacteriaceae</taxon>
        <taxon>Mycobacteroides</taxon>
    </lineage>
</organism>
<protein>
    <submittedName>
        <fullName evidence="1">Uncharacterized protein</fullName>
    </submittedName>
</protein>
<name>A0A0U0ZSA1_9MYCO</name>
<proteinExistence type="predicted"/>
<evidence type="ECO:0000313" key="1">
    <source>
        <dbReference type="EMBL" id="CPV66430.1"/>
    </source>
</evidence>
<dbReference type="EMBL" id="CSWP01000009">
    <property type="protein sequence ID" value="CPV66430.1"/>
    <property type="molecule type" value="Genomic_DNA"/>
</dbReference>
<dbReference type="AlphaFoldDB" id="A0A0U0ZSA1"/>
<evidence type="ECO:0000313" key="2">
    <source>
        <dbReference type="Proteomes" id="UP000045782"/>
    </source>
</evidence>